<name>A0A6C0BZI4_9ZZZZ</name>
<dbReference type="AlphaFoldDB" id="A0A6C0BZI4"/>
<organism evidence="1">
    <name type="scientific">viral metagenome</name>
    <dbReference type="NCBI Taxonomy" id="1070528"/>
    <lineage>
        <taxon>unclassified sequences</taxon>
        <taxon>metagenomes</taxon>
        <taxon>organismal metagenomes</taxon>
    </lineage>
</organism>
<dbReference type="EMBL" id="MN739278">
    <property type="protein sequence ID" value="QHS96693.1"/>
    <property type="molecule type" value="Genomic_DNA"/>
</dbReference>
<proteinExistence type="predicted"/>
<protein>
    <submittedName>
        <fullName evidence="1">Uncharacterized protein</fullName>
    </submittedName>
</protein>
<accession>A0A6C0BZI4</accession>
<reference evidence="1" key="1">
    <citation type="journal article" date="2020" name="Nature">
        <title>Giant virus diversity and host interactions through global metagenomics.</title>
        <authorList>
            <person name="Schulz F."/>
            <person name="Roux S."/>
            <person name="Paez-Espino D."/>
            <person name="Jungbluth S."/>
            <person name="Walsh D.A."/>
            <person name="Denef V.J."/>
            <person name="McMahon K.D."/>
            <person name="Konstantinidis K.T."/>
            <person name="Eloe-Fadrosh E.A."/>
            <person name="Kyrpides N.C."/>
            <person name="Woyke T."/>
        </authorList>
    </citation>
    <scope>NUCLEOTIDE SEQUENCE</scope>
    <source>
        <strain evidence="1">GVMAG-M-3300020166-5</strain>
    </source>
</reference>
<sequence length="247" mass="27635">MLNSTSIWRRQPYISWKDPDNMTTSGVPSWSAPLTTDEINSMPGPISAWGKAKPIRHWRKQLIPRGERGYSRSSVGIPMDTPGGKPTTIIGNMLCLKDYVRSGPIITNCEQCDPVKNIIRSGQTKPIPDYNSSTNKYLYSTYKTIEQNETAISRGISGTLGMMGKPRGNIIFKPTGSISSDSFIKKVMYDKNNTYVKNANFAAAENFGYADCTIPHQKLNDSKRNNCIHHHRKGKHKLYGNCIPGIY</sequence>
<evidence type="ECO:0000313" key="1">
    <source>
        <dbReference type="EMBL" id="QHS96693.1"/>
    </source>
</evidence>